<dbReference type="InterPro" id="IPR001882">
    <property type="entry name" value="Biotin_BS"/>
</dbReference>
<proteinExistence type="predicted"/>
<name>D2R639_PIRSD</name>
<evidence type="ECO:0000313" key="11">
    <source>
        <dbReference type="EMBL" id="ADB19124.1"/>
    </source>
</evidence>
<dbReference type="GO" id="GO:0006633">
    <property type="term" value="P:fatty acid biosynthetic process"/>
    <property type="evidence" value="ECO:0007669"/>
    <property type="project" value="UniProtKB-UniPathway"/>
</dbReference>
<dbReference type="InterPro" id="IPR050709">
    <property type="entry name" value="Biotin_Carboxyl_Carrier/Decarb"/>
</dbReference>
<keyword evidence="5 9" id="KW-0276">Fatty acid metabolism</keyword>
<dbReference type="Gene3D" id="2.40.50.100">
    <property type="match status" value="1"/>
</dbReference>
<protein>
    <recommendedName>
        <fullName evidence="3 9">Biotin carboxyl carrier protein of acetyl-CoA carboxylase</fullName>
    </recommendedName>
</protein>
<dbReference type="PANTHER" id="PTHR45266:SF3">
    <property type="entry name" value="OXALOACETATE DECARBOXYLASE ALPHA CHAIN"/>
    <property type="match status" value="1"/>
</dbReference>
<evidence type="ECO:0000256" key="5">
    <source>
        <dbReference type="ARBA" id="ARBA00022832"/>
    </source>
</evidence>
<evidence type="ECO:0000256" key="4">
    <source>
        <dbReference type="ARBA" id="ARBA00022516"/>
    </source>
</evidence>
<evidence type="ECO:0000259" key="10">
    <source>
        <dbReference type="PROSITE" id="PS50968"/>
    </source>
</evidence>
<organism evidence="11 12">
    <name type="scientific">Pirellula staleyi (strain ATCC 27377 / DSM 6068 / ICPB 4128)</name>
    <name type="common">Pirella staleyi</name>
    <dbReference type="NCBI Taxonomy" id="530564"/>
    <lineage>
        <taxon>Bacteria</taxon>
        <taxon>Pseudomonadati</taxon>
        <taxon>Planctomycetota</taxon>
        <taxon>Planctomycetia</taxon>
        <taxon>Pirellulales</taxon>
        <taxon>Pirellulaceae</taxon>
        <taxon>Pirellula</taxon>
    </lineage>
</organism>
<comment type="function">
    <text evidence="1 9">This protein is a component of the acetyl coenzyme A carboxylase complex; first, biotin carboxylase catalyzes the carboxylation of the carrier protein and then the transcarboxylase transfers the carboxyl group to form malonyl-CoA.</text>
</comment>
<dbReference type="NCBIfam" id="TIGR00531">
    <property type="entry name" value="BCCP"/>
    <property type="match status" value="1"/>
</dbReference>
<dbReference type="eggNOG" id="COG0511">
    <property type="taxonomic scope" value="Bacteria"/>
</dbReference>
<evidence type="ECO:0000313" key="12">
    <source>
        <dbReference type="Proteomes" id="UP000001887"/>
    </source>
</evidence>
<gene>
    <name evidence="11" type="ordered locus">Psta_4482</name>
</gene>
<evidence type="ECO:0000256" key="2">
    <source>
        <dbReference type="ARBA" id="ARBA00005194"/>
    </source>
</evidence>
<dbReference type="SUPFAM" id="SSF51230">
    <property type="entry name" value="Single hybrid motif"/>
    <property type="match status" value="1"/>
</dbReference>
<accession>D2R639</accession>
<dbReference type="UniPathway" id="UPA00094"/>
<dbReference type="AlphaFoldDB" id="D2R639"/>
<keyword evidence="12" id="KW-1185">Reference proteome</keyword>
<dbReference type="KEGG" id="psl:Psta_4482"/>
<reference evidence="11 12" key="1">
    <citation type="journal article" date="2009" name="Stand. Genomic Sci.">
        <title>Complete genome sequence of Pirellula staleyi type strain (ATCC 27377).</title>
        <authorList>
            <person name="Clum A."/>
            <person name="Tindall B.J."/>
            <person name="Sikorski J."/>
            <person name="Ivanova N."/>
            <person name="Mavrommatis K."/>
            <person name="Lucas S."/>
            <person name="Glavina del Rio T."/>
            <person name="Nolan M."/>
            <person name="Chen F."/>
            <person name="Tice H."/>
            <person name="Pitluck S."/>
            <person name="Cheng J.F."/>
            <person name="Chertkov O."/>
            <person name="Brettin T."/>
            <person name="Han C."/>
            <person name="Detter J.C."/>
            <person name="Kuske C."/>
            <person name="Bruce D."/>
            <person name="Goodwin L."/>
            <person name="Ovchinikova G."/>
            <person name="Pati A."/>
            <person name="Mikhailova N."/>
            <person name="Chen A."/>
            <person name="Palaniappan K."/>
            <person name="Land M."/>
            <person name="Hauser L."/>
            <person name="Chang Y.J."/>
            <person name="Jeffries C.D."/>
            <person name="Chain P."/>
            <person name="Rohde M."/>
            <person name="Goker M."/>
            <person name="Bristow J."/>
            <person name="Eisen J.A."/>
            <person name="Markowitz V."/>
            <person name="Hugenholtz P."/>
            <person name="Kyrpides N.C."/>
            <person name="Klenk H.P."/>
            <person name="Lapidus A."/>
        </authorList>
    </citation>
    <scope>NUCLEOTIDE SEQUENCE [LARGE SCALE GENOMIC DNA]</scope>
    <source>
        <strain evidence="12">ATCC 27377 / DSM 6068 / ICPB 4128</strain>
    </source>
</reference>
<dbReference type="InterPro" id="IPR001249">
    <property type="entry name" value="AcCoA_biotinCC"/>
</dbReference>
<evidence type="ECO:0000256" key="1">
    <source>
        <dbReference type="ARBA" id="ARBA00003761"/>
    </source>
</evidence>
<dbReference type="STRING" id="530564.Psta_4482"/>
<dbReference type="PRINTS" id="PR01071">
    <property type="entry name" value="ACOABIOTINCC"/>
</dbReference>
<dbReference type="PANTHER" id="PTHR45266">
    <property type="entry name" value="OXALOACETATE DECARBOXYLASE ALPHA CHAIN"/>
    <property type="match status" value="1"/>
</dbReference>
<sequence>MTDASSGTDGQESVFEVQRIRRLVELMKEHDLSEIDLREQRHRIRICRGPKLVAAPAVAAAPAAAPAPAAPAAAPSAPVAAAPAGDGPGVIVIKSPMVGTFYSKPNPKAETYVKVGDRVDSGTIICLIEAMKVYNEIPAEVKGKIVAVMVNDGEAVEFDKPLFKVDTNG</sequence>
<dbReference type="GO" id="GO:0009317">
    <property type="term" value="C:acetyl-CoA carboxylase complex"/>
    <property type="evidence" value="ECO:0007669"/>
    <property type="project" value="InterPro"/>
</dbReference>
<dbReference type="CDD" id="cd06850">
    <property type="entry name" value="biotinyl_domain"/>
    <property type="match status" value="1"/>
</dbReference>
<dbReference type="InterPro" id="IPR011053">
    <property type="entry name" value="Single_hybrid_motif"/>
</dbReference>
<evidence type="ECO:0000256" key="9">
    <source>
        <dbReference type="RuleBase" id="RU364072"/>
    </source>
</evidence>
<evidence type="ECO:0000256" key="6">
    <source>
        <dbReference type="ARBA" id="ARBA00023098"/>
    </source>
</evidence>
<keyword evidence="8 9" id="KW-0092">Biotin</keyword>
<feature type="domain" description="Lipoyl-binding" evidence="10">
    <location>
        <begin position="90"/>
        <end position="166"/>
    </location>
</feature>
<evidence type="ECO:0000256" key="3">
    <source>
        <dbReference type="ARBA" id="ARBA00017562"/>
    </source>
</evidence>
<dbReference type="Proteomes" id="UP000001887">
    <property type="component" value="Chromosome"/>
</dbReference>
<comment type="pathway">
    <text evidence="2 9">Lipid metabolism; fatty acid biosynthesis.</text>
</comment>
<dbReference type="InterPro" id="IPR000089">
    <property type="entry name" value="Biotin_lipoyl"/>
</dbReference>
<dbReference type="OrthoDB" id="9811735at2"/>
<evidence type="ECO:0000256" key="7">
    <source>
        <dbReference type="ARBA" id="ARBA00023160"/>
    </source>
</evidence>
<dbReference type="EMBL" id="CP001848">
    <property type="protein sequence ID" value="ADB19124.1"/>
    <property type="molecule type" value="Genomic_DNA"/>
</dbReference>
<keyword evidence="4 9" id="KW-0444">Lipid biosynthesis</keyword>
<keyword evidence="7 9" id="KW-0275">Fatty acid biosynthesis</keyword>
<dbReference type="HOGENOM" id="CLU_016733_3_0_0"/>
<dbReference type="GO" id="GO:0003989">
    <property type="term" value="F:acetyl-CoA carboxylase activity"/>
    <property type="evidence" value="ECO:0007669"/>
    <property type="project" value="InterPro"/>
</dbReference>
<keyword evidence="6 9" id="KW-0443">Lipid metabolism</keyword>
<dbReference type="Pfam" id="PF00364">
    <property type="entry name" value="Biotin_lipoyl"/>
    <property type="match status" value="1"/>
</dbReference>
<dbReference type="PROSITE" id="PS50968">
    <property type="entry name" value="BIOTINYL_LIPOYL"/>
    <property type="match status" value="1"/>
</dbReference>
<dbReference type="PROSITE" id="PS00188">
    <property type="entry name" value="BIOTIN"/>
    <property type="match status" value="1"/>
</dbReference>
<evidence type="ECO:0000256" key="8">
    <source>
        <dbReference type="ARBA" id="ARBA00023267"/>
    </source>
</evidence>